<accession>A0A1I3WLZ6</accession>
<dbReference type="RefSeq" id="WP_072695435.1">
    <property type="nucleotide sequence ID" value="NZ_FOSJ01000009.1"/>
</dbReference>
<reference evidence="3" key="1">
    <citation type="submission" date="2016-10" db="EMBL/GenBank/DDBJ databases">
        <authorList>
            <person name="Varghese N."/>
            <person name="Submissions S."/>
        </authorList>
    </citation>
    <scope>NUCLEOTIDE SEQUENCE [LARGE SCALE GENOMIC DNA]</scope>
    <source>
        <strain evidence="3">DSM 16108</strain>
    </source>
</reference>
<sequence>MNYRKKNDFLTIQDGFILLESLVSLSLLTFILMFSIPLTVNLISYLEMQRIEVEIDRALYDSSRVWQRRNSFSESHESYNQSLDIIETENAITVEGNQGAEKRLEVISVSWNE</sequence>
<feature type="transmembrane region" description="Helical" evidence="1">
    <location>
        <begin position="16"/>
        <end position="40"/>
    </location>
</feature>
<keyword evidence="1" id="KW-1133">Transmembrane helix</keyword>
<evidence type="ECO:0000256" key="1">
    <source>
        <dbReference type="SAM" id="Phobius"/>
    </source>
</evidence>
<protein>
    <recommendedName>
        <fullName evidence="4">Competence protein ComGE</fullName>
    </recommendedName>
</protein>
<organism evidence="2 3">
    <name type="scientific">Marinilactibacillus piezotolerans</name>
    <dbReference type="NCBI Taxonomy" id="258723"/>
    <lineage>
        <taxon>Bacteria</taxon>
        <taxon>Bacillati</taxon>
        <taxon>Bacillota</taxon>
        <taxon>Bacilli</taxon>
        <taxon>Lactobacillales</taxon>
        <taxon>Carnobacteriaceae</taxon>
        <taxon>Marinilactibacillus</taxon>
    </lineage>
</organism>
<keyword evidence="1" id="KW-0812">Transmembrane</keyword>
<dbReference type="EMBL" id="FOSJ01000009">
    <property type="protein sequence ID" value="SFK08734.1"/>
    <property type="molecule type" value="Genomic_DNA"/>
</dbReference>
<evidence type="ECO:0000313" key="3">
    <source>
        <dbReference type="Proteomes" id="UP000199589"/>
    </source>
</evidence>
<dbReference type="Proteomes" id="UP000199589">
    <property type="component" value="Unassembled WGS sequence"/>
</dbReference>
<proteinExistence type="predicted"/>
<name>A0A1I3WLZ6_9LACT</name>
<keyword evidence="1" id="KW-0472">Membrane</keyword>
<keyword evidence="3" id="KW-1185">Reference proteome</keyword>
<evidence type="ECO:0000313" key="2">
    <source>
        <dbReference type="EMBL" id="SFK08734.1"/>
    </source>
</evidence>
<gene>
    <name evidence="2" type="ORF">SAMN04488569_100914</name>
</gene>
<evidence type="ECO:0008006" key="4">
    <source>
        <dbReference type="Google" id="ProtNLM"/>
    </source>
</evidence>
<dbReference type="AlphaFoldDB" id="A0A1I3WLZ6"/>